<dbReference type="STRING" id="157910.SAMN05445850_5800"/>
<dbReference type="Proteomes" id="UP000199365">
    <property type="component" value="Unassembled WGS sequence"/>
</dbReference>
<reference evidence="4" key="1">
    <citation type="submission" date="2016-10" db="EMBL/GenBank/DDBJ databases">
        <authorList>
            <person name="Varghese N."/>
            <person name="Submissions S."/>
        </authorList>
    </citation>
    <scope>NUCLEOTIDE SEQUENCE [LARGE SCALE GENOMIC DNA]</scope>
    <source>
        <strain evidence="4">DUS833</strain>
    </source>
</reference>
<proteinExistence type="inferred from homology"/>
<protein>
    <submittedName>
        <fullName evidence="3">Phytanoyl-CoA dioxygenase (PhyH)</fullName>
    </submittedName>
</protein>
<dbReference type="GO" id="GO:0046872">
    <property type="term" value="F:metal ion binding"/>
    <property type="evidence" value="ECO:0007669"/>
    <property type="project" value="UniProtKB-KW"/>
</dbReference>
<keyword evidence="1" id="KW-0560">Oxidoreductase</keyword>
<dbReference type="Pfam" id="PF05721">
    <property type="entry name" value="PhyH"/>
    <property type="match status" value="1"/>
</dbReference>
<evidence type="ECO:0000313" key="4">
    <source>
        <dbReference type="Proteomes" id="UP000199365"/>
    </source>
</evidence>
<dbReference type="PROSITE" id="PS51471">
    <property type="entry name" value="FE2OG_OXY"/>
    <property type="match status" value="1"/>
</dbReference>
<name>A0A1H1JW49_9BURK</name>
<gene>
    <name evidence="3" type="ORF">SAMN05445850_5800</name>
</gene>
<evidence type="ECO:0000259" key="2">
    <source>
        <dbReference type="PROSITE" id="PS51471"/>
    </source>
</evidence>
<dbReference type="InterPro" id="IPR005123">
    <property type="entry name" value="Oxoglu/Fe-dep_dioxygenase_dom"/>
</dbReference>
<dbReference type="SUPFAM" id="SSF51197">
    <property type="entry name" value="Clavaminate synthase-like"/>
    <property type="match status" value="1"/>
</dbReference>
<dbReference type="AlphaFoldDB" id="A0A1H1JW49"/>
<sequence length="339" mass="38845">MAGAPLNIDDSGCSLEISVDETPASSRRVRAGDKQNEAALFCSEFLSVDIDQIVSDLNVNGYYAFPSAISQYTLKTIERDATQTRIGLNENSISGVYSEKQYYLTNLLAVSKTFYNFATSSLVLKICERYLGNEFRLKALRYYETYGGHHMQWHTDNKTDKAFAHIPGIIFIFYVSDVEDGEFQYIEGSHLWSGEKAYSDYTDEFIEANYESAIRSFKMPSGSLLIYNTYGIHRARPVNNKNFVRKSVFLQVDSEIQRSEPIIVNTEFITRLNDQISMFLGFGQPSDYEVFPKTTLNSLPLDKKIIRVMTRYVLYRLSRGAFSRLPHSVRLAVRRLIKR</sequence>
<dbReference type="RefSeq" id="WP_090809017.1">
    <property type="nucleotide sequence ID" value="NZ_FNKX01000002.1"/>
</dbReference>
<comment type="similarity">
    <text evidence="1">Belongs to the iron/ascorbate-dependent oxidoreductase family.</text>
</comment>
<evidence type="ECO:0000256" key="1">
    <source>
        <dbReference type="RuleBase" id="RU003682"/>
    </source>
</evidence>
<keyword evidence="3" id="KW-0223">Dioxygenase</keyword>
<keyword evidence="4" id="KW-1185">Reference proteome</keyword>
<keyword evidence="1" id="KW-0408">Iron</keyword>
<dbReference type="EMBL" id="FNKX01000002">
    <property type="protein sequence ID" value="SDR53959.1"/>
    <property type="molecule type" value="Genomic_DNA"/>
</dbReference>
<feature type="domain" description="Fe2OG dioxygenase" evidence="2">
    <location>
        <begin position="132"/>
        <end position="254"/>
    </location>
</feature>
<keyword evidence="1" id="KW-0479">Metal-binding</keyword>
<dbReference type="GO" id="GO:0016706">
    <property type="term" value="F:2-oxoglutarate-dependent dioxygenase activity"/>
    <property type="evidence" value="ECO:0007669"/>
    <property type="project" value="UniProtKB-ARBA"/>
</dbReference>
<evidence type="ECO:0000313" key="3">
    <source>
        <dbReference type="EMBL" id="SDR53959.1"/>
    </source>
</evidence>
<accession>A0A1H1JW49</accession>
<dbReference type="Gene3D" id="2.60.120.620">
    <property type="entry name" value="q2cbj1_9rhob like domain"/>
    <property type="match status" value="1"/>
</dbReference>
<dbReference type="InterPro" id="IPR008775">
    <property type="entry name" value="Phytyl_CoA_dOase-like"/>
</dbReference>
<organism evidence="3 4">
    <name type="scientific">Paraburkholderia tuberum</name>
    <dbReference type="NCBI Taxonomy" id="157910"/>
    <lineage>
        <taxon>Bacteria</taxon>
        <taxon>Pseudomonadati</taxon>
        <taxon>Pseudomonadota</taxon>
        <taxon>Betaproteobacteria</taxon>
        <taxon>Burkholderiales</taxon>
        <taxon>Burkholderiaceae</taxon>
        <taxon>Paraburkholderia</taxon>
    </lineage>
</organism>